<evidence type="ECO:0000256" key="1">
    <source>
        <dbReference type="SAM" id="Phobius"/>
    </source>
</evidence>
<accession>A0A7T5RJ09</accession>
<organism evidence="2 3">
    <name type="scientific">Candidatus Sungiibacteriota bacterium</name>
    <dbReference type="NCBI Taxonomy" id="2750080"/>
    <lineage>
        <taxon>Bacteria</taxon>
        <taxon>Candidatus Sungiibacteriota</taxon>
    </lineage>
</organism>
<dbReference type="EMBL" id="CP066690">
    <property type="protein sequence ID" value="QQG45002.1"/>
    <property type="molecule type" value="Genomic_DNA"/>
</dbReference>
<proteinExistence type="predicted"/>
<gene>
    <name evidence="2" type="ORF">HYW89_03290</name>
</gene>
<dbReference type="AlphaFoldDB" id="A0A7T5RJ09"/>
<protein>
    <submittedName>
        <fullName evidence="2">Uncharacterized protein</fullName>
    </submittedName>
</protein>
<keyword evidence="1" id="KW-0812">Transmembrane</keyword>
<sequence>MRKILVTLLLGIGVAFVLAPFGFAAGDKVFLSLFWWARDYMFTTALGGVACMVIGLGILIKE</sequence>
<feature type="transmembrane region" description="Helical" evidence="1">
    <location>
        <begin position="40"/>
        <end position="60"/>
    </location>
</feature>
<evidence type="ECO:0000313" key="3">
    <source>
        <dbReference type="Proteomes" id="UP000595618"/>
    </source>
</evidence>
<keyword evidence="1" id="KW-0472">Membrane</keyword>
<keyword evidence="1" id="KW-1133">Transmembrane helix</keyword>
<reference evidence="2 3" key="1">
    <citation type="submission" date="2020-07" db="EMBL/GenBank/DDBJ databases">
        <title>Huge and variable diversity of episymbiotic CPR bacteria and DPANN archaea in groundwater ecosystems.</title>
        <authorList>
            <person name="He C.Y."/>
            <person name="Keren R."/>
            <person name="Whittaker M."/>
            <person name="Farag I.F."/>
            <person name="Doudna J."/>
            <person name="Cate J.H.D."/>
            <person name="Banfield J.F."/>
        </authorList>
    </citation>
    <scope>NUCLEOTIDE SEQUENCE [LARGE SCALE GENOMIC DNA]</scope>
    <source>
        <strain evidence="2">NC_groundwater_541_Ag_S-0.1um_46_50</strain>
    </source>
</reference>
<dbReference type="Proteomes" id="UP000595618">
    <property type="component" value="Chromosome"/>
</dbReference>
<evidence type="ECO:0000313" key="2">
    <source>
        <dbReference type="EMBL" id="QQG45002.1"/>
    </source>
</evidence>
<name>A0A7T5RJ09_9BACT</name>